<accession>A0A8C5G600</accession>
<keyword evidence="6" id="KW-0862">Zinc</keyword>
<dbReference type="InterPro" id="IPR006629">
    <property type="entry name" value="LITAF"/>
</dbReference>
<dbReference type="GO" id="GO:0098574">
    <property type="term" value="C:cytoplasmic side of lysosomal membrane"/>
    <property type="evidence" value="ECO:0007669"/>
    <property type="project" value="TreeGrafter"/>
</dbReference>
<evidence type="ECO:0000259" key="10">
    <source>
        <dbReference type="PROSITE" id="PS51837"/>
    </source>
</evidence>
<reference evidence="11" key="2">
    <citation type="submission" date="2025-08" db="UniProtKB">
        <authorList>
            <consortium name="Ensembl"/>
        </authorList>
    </citation>
    <scope>IDENTIFICATION</scope>
</reference>
<dbReference type="GO" id="GO:0008270">
    <property type="term" value="F:zinc ion binding"/>
    <property type="evidence" value="ECO:0007669"/>
    <property type="project" value="TreeGrafter"/>
</dbReference>
<reference evidence="11" key="1">
    <citation type="submission" date="2020-06" db="EMBL/GenBank/DDBJ databases">
        <authorList>
            <consortium name="Wellcome Sanger Institute Data Sharing"/>
        </authorList>
    </citation>
    <scope>NUCLEOTIDE SEQUENCE [LARGE SCALE GENOMIC DNA]</scope>
</reference>
<dbReference type="RefSeq" id="XP_028311464.1">
    <property type="nucleotide sequence ID" value="XM_028455663.1"/>
</dbReference>
<keyword evidence="9" id="KW-0812">Transmembrane</keyword>
<proteinExistence type="inferred from homology"/>
<reference evidence="11" key="3">
    <citation type="submission" date="2025-09" db="UniProtKB">
        <authorList>
            <consortium name="Ensembl"/>
        </authorList>
    </citation>
    <scope>IDENTIFICATION</scope>
</reference>
<gene>
    <name evidence="11" type="primary">LOC114468645</name>
</gene>
<feature type="compositionally biased region" description="Pro residues" evidence="8">
    <location>
        <begin position="77"/>
        <end position="87"/>
    </location>
</feature>
<dbReference type="Proteomes" id="UP000694680">
    <property type="component" value="Chromosome 8"/>
</dbReference>
<feature type="compositionally biased region" description="Pro residues" evidence="8">
    <location>
        <begin position="35"/>
        <end position="55"/>
    </location>
</feature>
<evidence type="ECO:0000256" key="9">
    <source>
        <dbReference type="SAM" id="Phobius"/>
    </source>
</evidence>
<evidence type="ECO:0000256" key="7">
    <source>
        <dbReference type="ARBA" id="ARBA00023136"/>
    </source>
</evidence>
<dbReference type="PROSITE" id="PS51837">
    <property type="entry name" value="LITAF"/>
    <property type="match status" value="1"/>
</dbReference>
<feature type="region of interest" description="Disordered" evidence="8">
    <location>
        <begin position="1"/>
        <end position="87"/>
    </location>
</feature>
<dbReference type="GO" id="GO:0005634">
    <property type="term" value="C:nucleus"/>
    <property type="evidence" value="ECO:0007669"/>
    <property type="project" value="TreeGrafter"/>
</dbReference>
<dbReference type="AlphaFoldDB" id="A0A8C5G600"/>
<feature type="transmembrane region" description="Helical" evidence="9">
    <location>
        <begin position="138"/>
        <end position="162"/>
    </location>
</feature>
<dbReference type="OrthoDB" id="4713066at2759"/>
<dbReference type="Ensembl" id="ENSGWIT00000019082.1">
    <property type="protein sequence ID" value="ENSGWIP00000017289.1"/>
    <property type="gene ID" value="ENSGWIG00000009624.1"/>
</dbReference>
<keyword evidence="5" id="KW-0479">Metal-binding</keyword>
<evidence type="ECO:0000256" key="2">
    <source>
        <dbReference type="ARBA" id="ARBA00004414"/>
    </source>
</evidence>
<name>A0A8C5G600_GOUWI</name>
<keyword evidence="7 9" id="KW-0472">Membrane</keyword>
<keyword evidence="9" id="KW-1133">Transmembrane helix</keyword>
<organism evidence="11 12">
    <name type="scientific">Gouania willdenowi</name>
    <name type="common">Blunt-snouted clingfish</name>
    <name type="synonym">Lepadogaster willdenowi</name>
    <dbReference type="NCBI Taxonomy" id="441366"/>
    <lineage>
        <taxon>Eukaryota</taxon>
        <taxon>Metazoa</taxon>
        <taxon>Chordata</taxon>
        <taxon>Craniata</taxon>
        <taxon>Vertebrata</taxon>
        <taxon>Euteleostomi</taxon>
        <taxon>Actinopterygii</taxon>
        <taxon>Neopterygii</taxon>
        <taxon>Teleostei</taxon>
        <taxon>Neoteleostei</taxon>
        <taxon>Acanthomorphata</taxon>
        <taxon>Ovalentaria</taxon>
        <taxon>Blenniimorphae</taxon>
        <taxon>Blenniiformes</taxon>
        <taxon>Gobiesocoidei</taxon>
        <taxon>Gobiesocidae</taxon>
        <taxon>Gobiesocinae</taxon>
        <taxon>Gouania</taxon>
    </lineage>
</organism>
<dbReference type="InterPro" id="IPR037519">
    <property type="entry name" value="LITAF_fam"/>
</dbReference>
<dbReference type="SMART" id="SM00714">
    <property type="entry name" value="LITAF"/>
    <property type="match status" value="1"/>
</dbReference>
<dbReference type="GeneID" id="114468645"/>
<evidence type="ECO:0000256" key="3">
    <source>
        <dbReference type="ARBA" id="ARBA00004630"/>
    </source>
</evidence>
<evidence type="ECO:0000313" key="11">
    <source>
        <dbReference type="Ensembl" id="ENSGWIP00000017289.1"/>
    </source>
</evidence>
<evidence type="ECO:0000256" key="6">
    <source>
        <dbReference type="ARBA" id="ARBA00022833"/>
    </source>
</evidence>
<feature type="compositionally biased region" description="Low complexity" evidence="8">
    <location>
        <begin position="19"/>
        <end position="31"/>
    </location>
</feature>
<evidence type="ECO:0000256" key="1">
    <source>
        <dbReference type="ARBA" id="ARBA00004125"/>
    </source>
</evidence>
<sequence>MEKPNPAHESAPPYPDPPMVYGGPVPGPGMYSQPGPYPGATPPPGYQEVPPPGMYPHPGFTAGPPPHAGYQGVPQPGMYPQPGYSPGPPPPAGYQGGACFVPVQVQPVACILRDLPGNMVCPYCQQTVLTNTTTTPGILTWFACLALAIVGCFFCCWIPFLIDSCLDVEHRCPTCQRVIHIYRRNESYAYGRRGVVTTAYV</sequence>
<evidence type="ECO:0000256" key="8">
    <source>
        <dbReference type="SAM" id="MobiDB-lite"/>
    </source>
</evidence>
<keyword evidence="12" id="KW-1185">Reference proteome</keyword>
<comment type="similarity">
    <text evidence="4">Belongs to the CDIP1/LITAF family.</text>
</comment>
<dbReference type="Pfam" id="PF10601">
    <property type="entry name" value="zf-LITAF-like"/>
    <property type="match status" value="1"/>
</dbReference>
<evidence type="ECO:0000256" key="4">
    <source>
        <dbReference type="ARBA" id="ARBA00005975"/>
    </source>
</evidence>
<evidence type="ECO:0000256" key="5">
    <source>
        <dbReference type="ARBA" id="ARBA00022723"/>
    </source>
</evidence>
<protein>
    <submittedName>
        <fullName evidence="11">Lipopolysaccharide-induced tumor necrosis factor-alpha factor homolog</fullName>
    </submittedName>
</protein>
<evidence type="ECO:0000313" key="12">
    <source>
        <dbReference type="Proteomes" id="UP000694680"/>
    </source>
</evidence>
<feature type="domain" description="LITAF" evidence="10">
    <location>
        <begin position="100"/>
        <end position="184"/>
    </location>
</feature>
<dbReference type="GO" id="GO:0098560">
    <property type="term" value="C:cytoplasmic side of late endosome membrane"/>
    <property type="evidence" value="ECO:0007669"/>
    <property type="project" value="TreeGrafter"/>
</dbReference>
<dbReference type="PANTHER" id="PTHR23292">
    <property type="entry name" value="LIPOPOLYSACCHARIDE-INDUCED TUMOR NECROSIS FACTOR-ALPHA FACTOR"/>
    <property type="match status" value="1"/>
</dbReference>
<dbReference type="PANTHER" id="PTHR23292:SF46">
    <property type="entry name" value="LIPOPOLYSACCHARIDE-INDUCED TUMOR NECROSIS FACTOR-ALPHA FACTOR HOMOLOG"/>
    <property type="match status" value="1"/>
</dbReference>
<comment type="subcellular location">
    <subcellularLocation>
        <location evidence="1">Endosome membrane</location>
        <topology evidence="1">Peripheral membrane protein</topology>
        <orientation evidence="1">Cytoplasmic side</orientation>
    </subcellularLocation>
    <subcellularLocation>
        <location evidence="2">Late endosome membrane</location>
    </subcellularLocation>
    <subcellularLocation>
        <location evidence="3">Lysosome membrane</location>
        <topology evidence="3">Peripheral membrane protein</topology>
        <orientation evidence="3">Cytoplasmic side</orientation>
    </subcellularLocation>
</comment>